<gene>
    <name evidence="1" type="ORF">DSO57_1017469</name>
</gene>
<evidence type="ECO:0000313" key="2">
    <source>
        <dbReference type="Proteomes" id="UP001165960"/>
    </source>
</evidence>
<reference evidence="1" key="1">
    <citation type="submission" date="2022-04" db="EMBL/GenBank/DDBJ databases">
        <title>Genome of the entomopathogenic fungus Entomophthora muscae.</title>
        <authorList>
            <person name="Elya C."/>
            <person name="Lovett B.R."/>
            <person name="Lee E."/>
            <person name="Macias A.M."/>
            <person name="Hajek A.E."/>
            <person name="De Bivort B.L."/>
            <person name="Kasson M.T."/>
            <person name="De Fine Licht H.H."/>
            <person name="Stajich J.E."/>
        </authorList>
    </citation>
    <scope>NUCLEOTIDE SEQUENCE</scope>
    <source>
        <strain evidence="1">Berkeley</strain>
    </source>
</reference>
<keyword evidence="2" id="KW-1185">Reference proteome</keyword>
<name>A0ACC2S6H3_9FUNG</name>
<organism evidence="1 2">
    <name type="scientific">Entomophthora muscae</name>
    <dbReference type="NCBI Taxonomy" id="34485"/>
    <lineage>
        <taxon>Eukaryota</taxon>
        <taxon>Fungi</taxon>
        <taxon>Fungi incertae sedis</taxon>
        <taxon>Zoopagomycota</taxon>
        <taxon>Entomophthoromycotina</taxon>
        <taxon>Entomophthoromycetes</taxon>
        <taxon>Entomophthorales</taxon>
        <taxon>Entomophthoraceae</taxon>
        <taxon>Entomophthora</taxon>
    </lineage>
</organism>
<comment type="caution">
    <text evidence="1">The sequence shown here is derived from an EMBL/GenBank/DDBJ whole genome shotgun (WGS) entry which is preliminary data.</text>
</comment>
<protein>
    <submittedName>
        <fullName evidence="1">Uncharacterized protein</fullName>
    </submittedName>
</protein>
<dbReference type="Proteomes" id="UP001165960">
    <property type="component" value="Unassembled WGS sequence"/>
</dbReference>
<sequence length="992" mass="111819">MELILHSEQGPIHLDAGDLPLELDELYPILQAKRVALPSYLDLARMYCQKNQPASCIGLLNKGVEIMRTYTRENISPEEIVNLIKLLISYCFFLLSQTANAKLCGENYSSLQDLLSSLTELIKRFSPHNADISVIKGFWHFYNKEYNRATLYFAKALQRDPKKLAATLGLAFSNYYLGKYEFALKRFLRVAIMSKFKPEFDLGAGFDFRIGIALCQIGLGRHEAASLVLKQVIAKSPEKIEAYTLLAFIKLNQFKASDKHEERVSSYKEAYQVCMEALKVHSKHPALSLILSEVYFYARKYDEAYACSQLSYESSYATSSKLLCEACYVGAKIKYISGEDIEANKLLVQALNLCPNHEPSLVLQALLIFKDGDLEQTLRKLEGIIGQEKFEVTPQLFTSDIHLNLLYIILYSRLNRPGNTKDYKLTSPKFLTHIQAVKAHLGASEELSSVSRHNIFGALAEVALAYDRRQGWAGAEMAYKDTLSVYNTAPEVSSVDEDLAKCANNAAVAVLMHGNYMAIPNPKDNSFTKCQDFLDFALRKSEAIESREGSVLTFTILYNMAINLEKNNRIPEAMKKLEDLRAMHPSYFNATLKLGHLAQLGGDSNRAARLYREVIEAAGDSAIPQIRKCAADAYILLGSLQQAFRDLRAARHSFKMVLSKYNGNDFYALCAVGHNYYLVARQEPDNKQKAKLYHESALYFRKALQLEPKNPYPAAGVGCLLAAQGHYEIARKIFNQIGTSVEPVTFSTNYAHCCFRLARYQEAVESYAKVLKYCPKRIRFSILQGHARALYALGIESNNLRHIEHSIKQIREAIVLNPNDMTLVFDEAICLQKYCQIVCGKDPAEAGTYRIERSLSYLEEAKTRFEQLLTLRPEAMLGFNNQILLSRIGFSKTIHSSLLQRLEVAQAIEDAKPKKKLETYGLDMRASFELYRLTDYLPAEKEPEVPAPIDAFGQEQLSCKKPKIQGSLNPELPSDDGEEYDPSAVVACSSKM</sequence>
<dbReference type="EMBL" id="QTSX02005753">
    <property type="protein sequence ID" value="KAJ9057978.1"/>
    <property type="molecule type" value="Genomic_DNA"/>
</dbReference>
<accession>A0ACC2S6H3</accession>
<evidence type="ECO:0000313" key="1">
    <source>
        <dbReference type="EMBL" id="KAJ9057978.1"/>
    </source>
</evidence>
<proteinExistence type="predicted"/>